<comment type="caution">
    <text evidence="2">The sequence shown here is derived from an EMBL/GenBank/DDBJ whole genome shotgun (WGS) entry which is preliminary data.</text>
</comment>
<gene>
    <name evidence="2" type="ORF">A3B18_01950</name>
</gene>
<protein>
    <recommendedName>
        <fullName evidence="4">DUF218 domain-containing protein</fullName>
    </recommendedName>
</protein>
<accession>A0A1F5X3N9</accession>
<dbReference type="EMBL" id="MFIE01000029">
    <property type="protein sequence ID" value="OGF82191.1"/>
    <property type="molecule type" value="Genomic_DNA"/>
</dbReference>
<evidence type="ECO:0000313" key="3">
    <source>
        <dbReference type="Proteomes" id="UP000178684"/>
    </source>
</evidence>
<dbReference type="AlphaFoldDB" id="A0A1F5X3N9"/>
<keyword evidence="1" id="KW-0812">Transmembrane</keyword>
<dbReference type="Proteomes" id="UP000178684">
    <property type="component" value="Unassembled WGS sequence"/>
</dbReference>
<proteinExistence type="predicted"/>
<feature type="transmembrane region" description="Helical" evidence="1">
    <location>
        <begin position="149"/>
        <end position="168"/>
    </location>
</feature>
<name>A0A1F5X3N9_9BACT</name>
<sequence>MDQVVIVIVACHFKNPDELCPTTIKRLEFALRLSGYYSGQEINFIVTGPVAYHEGGKTLSELMREWLVSKAISEEKITIPSGVGIFSEARNVTYRIKEEFNRKKFHLVTSDWYLIPGGKIWSHFASENRLKMETYSIYKTGGVKTRLTYLAYGVVVWTSFLLGINNALEKIMTRLQSGRLENFKFNGCR</sequence>
<evidence type="ECO:0000256" key="1">
    <source>
        <dbReference type="SAM" id="Phobius"/>
    </source>
</evidence>
<keyword evidence="1" id="KW-0472">Membrane</keyword>
<evidence type="ECO:0008006" key="4">
    <source>
        <dbReference type="Google" id="ProtNLM"/>
    </source>
</evidence>
<reference evidence="2 3" key="1">
    <citation type="journal article" date="2016" name="Nat. Commun.">
        <title>Thousands of microbial genomes shed light on interconnected biogeochemical processes in an aquifer system.</title>
        <authorList>
            <person name="Anantharaman K."/>
            <person name="Brown C.T."/>
            <person name="Hug L.A."/>
            <person name="Sharon I."/>
            <person name="Castelle C.J."/>
            <person name="Probst A.J."/>
            <person name="Thomas B.C."/>
            <person name="Singh A."/>
            <person name="Wilkins M.J."/>
            <person name="Karaoz U."/>
            <person name="Brodie E.L."/>
            <person name="Williams K.H."/>
            <person name="Hubbard S.S."/>
            <person name="Banfield J.F."/>
        </authorList>
    </citation>
    <scope>NUCLEOTIDE SEQUENCE [LARGE SCALE GENOMIC DNA]</scope>
</reference>
<keyword evidence="1" id="KW-1133">Transmembrane helix</keyword>
<organism evidence="2 3">
    <name type="scientific">Candidatus Giovannonibacteria bacterium RIFCSPLOWO2_01_FULL_46_13</name>
    <dbReference type="NCBI Taxonomy" id="1798352"/>
    <lineage>
        <taxon>Bacteria</taxon>
        <taxon>Candidatus Giovannoniibacteriota</taxon>
    </lineage>
</organism>
<evidence type="ECO:0000313" key="2">
    <source>
        <dbReference type="EMBL" id="OGF82191.1"/>
    </source>
</evidence>